<gene>
    <name evidence="1" type="ORF">MRS75_13000</name>
</gene>
<name>A0AAE3QGY8_9HYPH</name>
<keyword evidence="2" id="KW-1185">Reference proteome</keyword>
<dbReference type="Proteomes" id="UP001161580">
    <property type="component" value="Unassembled WGS sequence"/>
</dbReference>
<dbReference type="RefSeq" id="WP_311787599.1">
    <property type="nucleotide sequence ID" value="NZ_JALDYY010000010.1"/>
</dbReference>
<reference evidence="1" key="1">
    <citation type="submission" date="2022-03" db="EMBL/GenBank/DDBJ databases">
        <title>Fererhizobium litorale gen. nov., sp. nov., isolated from sandy sediments of the Sea of Japan seashore.</title>
        <authorList>
            <person name="Romanenko L."/>
            <person name="Kurilenko V."/>
            <person name="Otstavnykh N."/>
            <person name="Svetashev V."/>
            <person name="Tekutyeva L."/>
            <person name="Isaeva M."/>
            <person name="Mikhailov V."/>
        </authorList>
    </citation>
    <scope>NUCLEOTIDE SEQUENCE</scope>
    <source>
        <strain evidence="1">KMM 9576</strain>
    </source>
</reference>
<dbReference type="AlphaFoldDB" id="A0AAE3QGY8"/>
<evidence type="ECO:0000313" key="1">
    <source>
        <dbReference type="EMBL" id="MDI7922999.1"/>
    </source>
</evidence>
<comment type="caution">
    <text evidence="1">The sequence shown here is derived from an EMBL/GenBank/DDBJ whole genome shotgun (WGS) entry which is preliminary data.</text>
</comment>
<sequence>MTQVVTVSANTAAYAMETLKPSQRVSGNTLQYEQTRMLHEEAAKSTDNHVKALVNVIKPPSLALYFLTSGSSHQRQASLKEVMDAYNEAGA</sequence>
<dbReference type="EMBL" id="JALDYZ010000006">
    <property type="protein sequence ID" value="MDI7922999.1"/>
    <property type="molecule type" value="Genomic_DNA"/>
</dbReference>
<proteinExistence type="predicted"/>
<evidence type="ECO:0000313" key="2">
    <source>
        <dbReference type="Proteomes" id="UP001161580"/>
    </source>
</evidence>
<accession>A0AAE3QGY8</accession>
<organism evidence="1 2">
    <name type="scientific">Ferirhizobium litorale</name>
    <dbReference type="NCBI Taxonomy" id="2927786"/>
    <lineage>
        <taxon>Bacteria</taxon>
        <taxon>Pseudomonadati</taxon>
        <taxon>Pseudomonadota</taxon>
        <taxon>Alphaproteobacteria</taxon>
        <taxon>Hyphomicrobiales</taxon>
        <taxon>Rhizobiaceae</taxon>
        <taxon>Ferirhizobium</taxon>
    </lineage>
</organism>
<protein>
    <submittedName>
        <fullName evidence="1">Uncharacterized protein</fullName>
    </submittedName>
</protein>